<dbReference type="InterPro" id="IPR024079">
    <property type="entry name" value="MetalloPept_cat_dom_sf"/>
</dbReference>
<keyword evidence="3 8" id="KW-0479">Metal-binding</keyword>
<keyword evidence="13" id="KW-1185">Reference proteome</keyword>
<evidence type="ECO:0000256" key="7">
    <source>
        <dbReference type="PROSITE-ProRule" id="PRU01005"/>
    </source>
</evidence>
<sequence>MNTTTMYVCAVVLTVTVLQCVQAASITKKSIDEIIMAAAPKKSALDTFHMSPEGEIMVTVDLDIRMSITEYMELKGNPEVTRQKRKALKFLDRRWENCKVYYEFMRTDFNSEERAIIQEAIWEWQNYTCLEFIPATSGDRIIFSTGQGGCYSMLGKVGGPQAIGLSRGCVHKGVVIHEIGHAIGWIHEQARPDRDQFIRVNFNRIPTDWHDQFQKFLTSTINYYQVPYDYRSVMHYSGNAVASRSIETLDPMYQTVIGQRRGLSFRDIQLANAMYNCSKMLCPSNSETECSMYGQDAFMFKLDGTCRCVCPGSEGDSAPIMACGPIHTTTTAAATTPVPATTTTLSTTTTSEGEPMECVDLREDCAQLAEDGECAMDMERMYMFCKKSCNFCDKDKMCMDLDPSCPLLALGNFCNREGFVKLMSMRCKKSCEQCTPVDPCEMQRQMGIPIGAASSSPRAHFSIATAVWGFLILAWTLD</sequence>
<dbReference type="InterPro" id="IPR001506">
    <property type="entry name" value="Peptidase_M12A"/>
</dbReference>
<keyword evidence="6 8" id="KW-0482">Metalloprotease</keyword>
<feature type="binding site" evidence="8">
    <location>
        <position position="181"/>
    </location>
    <ligand>
        <name>Zn(2+)</name>
        <dbReference type="ChEBI" id="CHEBI:29105"/>
        <note>catalytic</note>
    </ligand>
</feature>
<dbReference type="SMART" id="SM00235">
    <property type="entry name" value="ZnMc"/>
    <property type="match status" value="1"/>
</dbReference>
<dbReference type="InterPro" id="IPR034035">
    <property type="entry name" value="Astacin-like_dom"/>
</dbReference>
<comment type="caution">
    <text evidence="7">Lacks conserved residue(s) required for the propagation of feature annotation.</text>
</comment>
<dbReference type="InterPro" id="IPR006026">
    <property type="entry name" value="Peptidase_Metallo"/>
</dbReference>
<name>A0AAN9AI80_9CAEN</name>
<dbReference type="Proteomes" id="UP001374579">
    <property type="component" value="Unassembled WGS sequence"/>
</dbReference>
<keyword evidence="7" id="KW-1015">Disulfide bond</keyword>
<dbReference type="GO" id="GO:0006508">
    <property type="term" value="P:proteolysis"/>
    <property type="evidence" value="ECO:0007669"/>
    <property type="project" value="UniProtKB-KW"/>
</dbReference>
<evidence type="ECO:0000259" key="11">
    <source>
        <dbReference type="PROSITE" id="PS51864"/>
    </source>
</evidence>
<dbReference type="Pfam" id="PF01549">
    <property type="entry name" value="ShK"/>
    <property type="match status" value="2"/>
</dbReference>
<dbReference type="EMBL" id="JBAMIC010004070">
    <property type="protein sequence ID" value="KAK7087398.1"/>
    <property type="molecule type" value="Genomic_DNA"/>
</dbReference>
<evidence type="ECO:0000256" key="1">
    <source>
        <dbReference type="ARBA" id="ARBA00002657"/>
    </source>
</evidence>
<feature type="domain" description="ShKT" evidence="10">
    <location>
        <begin position="358"/>
        <end position="392"/>
    </location>
</feature>
<dbReference type="Gene3D" id="3.40.390.10">
    <property type="entry name" value="Collagenase (Catalytic Domain)"/>
    <property type="match status" value="1"/>
</dbReference>
<keyword evidence="2 8" id="KW-0645">Protease</keyword>
<dbReference type="PANTHER" id="PTHR10127:SF780">
    <property type="entry name" value="METALLOENDOPEPTIDASE"/>
    <property type="match status" value="1"/>
</dbReference>
<evidence type="ECO:0000256" key="3">
    <source>
        <dbReference type="ARBA" id="ARBA00022723"/>
    </source>
</evidence>
<feature type="active site" evidence="8">
    <location>
        <position position="178"/>
    </location>
</feature>
<feature type="binding site" evidence="8">
    <location>
        <position position="187"/>
    </location>
    <ligand>
        <name>Zn(2+)</name>
        <dbReference type="ChEBI" id="CHEBI:29105"/>
        <note>catalytic</note>
    </ligand>
</feature>
<feature type="domain" description="ShKT" evidence="10">
    <location>
        <begin position="398"/>
        <end position="434"/>
    </location>
</feature>
<evidence type="ECO:0000256" key="2">
    <source>
        <dbReference type="ARBA" id="ARBA00022670"/>
    </source>
</evidence>
<evidence type="ECO:0000256" key="9">
    <source>
        <dbReference type="RuleBase" id="RU361183"/>
    </source>
</evidence>
<comment type="cofactor">
    <cofactor evidence="8 9">
        <name>Zn(2+)</name>
        <dbReference type="ChEBI" id="CHEBI:29105"/>
    </cofactor>
    <text evidence="8 9">Binds 1 zinc ion per subunit.</text>
</comment>
<keyword evidence="5 8" id="KW-0862">Zinc</keyword>
<dbReference type="PROSITE" id="PS51864">
    <property type="entry name" value="ASTACIN"/>
    <property type="match status" value="1"/>
</dbReference>
<evidence type="ECO:0000256" key="6">
    <source>
        <dbReference type="ARBA" id="ARBA00023049"/>
    </source>
</evidence>
<proteinExistence type="predicted"/>
<evidence type="ECO:0000256" key="5">
    <source>
        <dbReference type="ARBA" id="ARBA00022833"/>
    </source>
</evidence>
<evidence type="ECO:0000259" key="10">
    <source>
        <dbReference type="PROSITE" id="PS51670"/>
    </source>
</evidence>
<evidence type="ECO:0000313" key="12">
    <source>
        <dbReference type="EMBL" id="KAK7087398.1"/>
    </source>
</evidence>
<dbReference type="GO" id="GO:0004222">
    <property type="term" value="F:metalloendopeptidase activity"/>
    <property type="evidence" value="ECO:0007669"/>
    <property type="project" value="UniProtKB-UniRule"/>
</dbReference>
<evidence type="ECO:0000256" key="4">
    <source>
        <dbReference type="ARBA" id="ARBA00022801"/>
    </source>
</evidence>
<comment type="caution">
    <text evidence="12">The sequence shown here is derived from an EMBL/GenBank/DDBJ whole genome shotgun (WGS) entry which is preliminary data.</text>
</comment>
<dbReference type="PROSITE" id="PS51670">
    <property type="entry name" value="SHKT"/>
    <property type="match status" value="2"/>
</dbReference>
<dbReference type="PRINTS" id="PR00480">
    <property type="entry name" value="ASTACIN"/>
</dbReference>
<gene>
    <name evidence="12" type="ORF">V1264_021457</name>
</gene>
<feature type="chain" id="PRO_5042670023" description="Metalloendopeptidase" evidence="9">
    <location>
        <begin position="24"/>
        <end position="478"/>
    </location>
</feature>
<keyword evidence="9" id="KW-0732">Signal</keyword>
<reference evidence="12 13" key="1">
    <citation type="submission" date="2024-02" db="EMBL/GenBank/DDBJ databases">
        <title>Chromosome-scale genome assembly of the rough periwinkle Littorina saxatilis.</title>
        <authorList>
            <person name="De Jode A."/>
            <person name="Faria R."/>
            <person name="Formenti G."/>
            <person name="Sims Y."/>
            <person name="Smith T.P."/>
            <person name="Tracey A."/>
            <person name="Wood J.M.D."/>
            <person name="Zagrodzka Z.B."/>
            <person name="Johannesson K."/>
            <person name="Butlin R.K."/>
            <person name="Leder E.H."/>
        </authorList>
    </citation>
    <scope>NUCLEOTIDE SEQUENCE [LARGE SCALE GENOMIC DNA]</scope>
    <source>
        <strain evidence="12">Snail1</strain>
        <tissue evidence="12">Muscle</tissue>
    </source>
</reference>
<dbReference type="CDD" id="cd04280">
    <property type="entry name" value="ZnMc_astacin_like"/>
    <property type="match status" value="1"/>
</dbReference>
<evidence type="ECO:0000256" key="8">
    <source>
        <dbReference type="PROSITE-ProRule" id="PRU01211"/>
    </source>
</evidence>
<organism evidence="12 13">
    <name type="scientific">Littorina saxatilis</name>
    <dbReference type="NCBI Taxonomy" id="31220"/>
    <lineage>
        <taxon>Eukaryota</taxon>
        <taxon>Metazoa</taxon>
        <taxon>Spiralia</taxon>
        <taxon>Lophotrochozoa</taxon>
        <taxon>Mollusca</taxon>
        <taxon>Gastropoda</taxon>
        <taxon>Caenogastropoda</taxon>
        <taxon>Littorinimorpha</taxon>
        <taxon>Littorinoidea</taxon>
        <taxon>Littorinidae</taxon>
        <taxon>Littorina</taxon>
    </lineage>
</organism>
<feature type="signal peptide" evidence="9">
    <location>
        <begin position="1"/>
        <end position="23"/>
    </location>
</feature>
<dbReference type="PANTHER" id="PTHR10127">
    <property type="entry name" value="DISCOIDIN, CUB, EGF, LAMININ , AND ZINC METALLOPROTEASE DOMAIN CONTAINING"/>
    <property type="match status" value="1"/>
</dbReference>
<feature type="domain" description="Peptidase M12A" evidence="11">
    <location>
        <begin position="86"/>
        <end position="278"/>
    </location>
</feature>
<dbReference type="SUPFAM" id="SSF55486">
    <property type="entry name" value="Metalloproteases ('zincins'), catalytic domain"/>
    <property type="match status" value="1"/>
</dbReference>
<dbReference type="Pfam" id="PF01400">
    <property type="entry name" value="Astacin"/>
    <property type="match status" value="1"/>
</dbReference>
<protein>
    <recommendedName>
        <fullName evidence="9">Metalloendopeptidase</fullName>
        <ecNumber evidence="9">3.4.24.-</ecNumber>
    </recommendedName>
</protein>
<keyword evidence="4 8" id="KW-0378">Hydrolase</keyword>
<dbReference type="EC" id="3.4.24.-" evidence="9"/>
<dbReference type="AlphaFoldDB" id="A0AAN9AI80"/>
<feature type="binding site" evidence="8">
    <location>
        <position position="177"/>
    </location>
    <ligand>
        <name>Zn(2+)</name>
        <dbReference type="ChEBI" id="CHEBI:29105"/>
        <note>catalytic</note>
    </ligand>
</feature>
<accession>A0AAN9AI80</accession>
<evidence type="ECO:0000313" key="13">
    <source>
        <dbReference type="Proteomes" id="UP001374579"/>
    </source>
</evidence>
<dbReference type="SMART" id="SM00254">
    <property type="entry name" value="ShKT"/>
    <property type="match status" value="2"/>
</dbReference>
<dbReference type="InterPro" id="IPR003582">
    <property type="entry name" value="ShKT_dom"/>
</dbReference>
<comment type="function">
    <text evidence="1">Metalloprotease.</text>
</comment>
<feature type="disulfide bond" evidence="7">
    <location>
        <begin position="358"/>
        <end position="392"/>
    </location>
</feature>
<dbReference type="GO" id="GO:0008270">
    <property type="term" value="F:zinc ion binding"/>
    <property type="evidence" value="ECO:0007669"/>
    <property type="project" value="UniProtKB-UniRule"/>
</dbReference>